<dbReference type="SUPFAM" id="SSF161098">
    <property type="entry name" value="MetI-like"/>
    <property type="match status" value="1"/>
</dbReference>
<evidence type="ECO:0000256" key="3">
    <source>
        <dbReference type="ARBA" id="ARBA00022475"/>
    </source>
</evidence>
<feature type="transmembrane region" description="Helical" evidence="8">
    <location>
        <begin position="12"/>
        <end position="33"/>
    </location>
</feature>
<dbReference type="CDD" id="cd06261">
    <property type="entry name" value="TM_PBP2"/>
    <property type="match status" value="1"/>
</dbReference>
<comment type="similarity">
    <text evidence="8">Belongs to the binding-protein-dependent transport system permease family.</text>
</comment>
<feature type="transmembrane region" description="Helical" evidence="8">
    <location>
        <begin position="237"/>
        <end position="262"/>
    </location>
</feature>
<feature type="transmembrane region" description="Helical" evidence="8">
    <location>
        <begin position="71"/>
        <end position="98"/>
    </location>
</feature>
<keyword evidence="2 8" id="KW-0813">Transport</keyword>
<dbReference type="EMBL" id="LT629695">
    <property type="protein sequence ID" value="SDH76664.1"/>
    <property type="molecule type" value="Genomic_DNA"/>
</dbReference>
<feature type="transmembrane region" description="Helical" evidence="8">
    <location>
        <begin position="199"/>
        <end position="225"/>
    </location>
</feature>
<comment type="subcellular location">
    <subcellularLocation>
        <location evidence="1">Cell inner membrane</location>
        <topology evidence="1">Multi-pass membrane protein</topology>
    </subcellularLocation>
    <subcellularLocation>
        <location evidence="8">Cell membrane</location>
        <topology evidence="8">Multi-pass membrane protein</topology>
    </subcellularLocation>
</comment>
<evidence type="ECO:0000313" key="10">
    <source>
        <dbReference type="EMBL" id="SDH76664.1"/>
    </source>
</evidence>
<gene>
    <name evidence="10" type="ORF">SAMN04489720_2314</name>
</gene>
<dbReference type="GO" id="GO:0005886">
    <property type="term" value="C:plasma membrane"/>
    <property type="evidence" value="ECO:0007669"/>
    <property type="project" value="UniProtKB-SubCell"/>
</dbReference>
<protein>
    <submittedName>
        <fullName evidence="10">Putative spermidine/putrescine transport system permease protein</fullName>
    </submittedName>
</protein>
<evidence type="ECO:0000256" key="7">
    <source>
        <dbReference type="ARBA" id="ARBA00023136"/>
    </source>
</evidence>
<feature type="transmembrane region" description="Helical" evidence="8">
    <location>
        <begin position="110"/>
        <end position="133"/>
    </location>
</feature>
<evidence type="ECO:0000256" key="2">
    <source>
        <dbReference type="ARBA" id="ARBA00022448"/>
    </source>
</evidence>
<evidence type="ECO:0000259" key="9">
    <source>
        <dbReference type="PROSITE" id="PS50928"/>
    </source>
</evidence>
<keyword evidence="6 8" id="KW-1133">Transmembrane helix</keyword>
<dbReference type="GO" id="GO:0055085">
    <property type="term" value="P:transmembrane transport"/>
    <property type="evidence" value="ECO:0007669"/>
    <property type="project" value="InterPro"/>
</dbReference>
<dbReference type="Proteomes" id="UP000198822">
    <property type="component" value="Chromosome I"/>
</dbReference>
<organism evidence="10 11">
    <name type="scientific">Agrococcus jejuensis</name>
    <dbReference type="NCBI Taxonomy" id="399736"/>
    <lineage>
        <taxon>Bacteria</taxon>
        <taxon>Bacillati</taxon>
        <taxon>Actinomycetota</taxon>
        <taxon>Actinomycetes</taxon>
        <taxon>Micrococcales</taxon>
        <taxon>Microbacteriaceae</taxon>
        <taxon>Agrococcus</taxon>
    </lineage>
</organism>
<name>A0A1G8F3G2_9MICO</name>
<evidence type="ECO:0000313" key="11">
    <source>
        <dbReference type="Proteomes" id="UP000198822"/>
    </source>
</evidence>
<feature type="transmembrane region" description="Helical" evidence="8">
    <location>
        <begin position="139"/>
        <end position="157"/>
    </location>
</feature>
<dbReference type="PROSITE" id="PS50928">
    <property type="entry name" value="ABC_TM1"/>
    <property type="match status" value="1"/>
</dbReference>
<feature type="domain" description="ABC transmembrane type-1" evidence="9">
    <location>
        <begin position="71"/>
        <end position="258"/>
    </location>
</feature>
<dbReference type="AlphaFoldDB" id="A0A1G8F3G2"/>
<dbReference type="PANTHER" id="PTHR43357:SF4">
    <property type="entry name" value="INNER MEMBRANE ABC TRANSPORTER PERMEASE PROTEIN YDCV"/>
    <property type="match status" value="1"/>
</dbReference>
<dbReference type="Gene3D" id="1.10.3720.10">
    <property type="entry name" value="MetI-like"/>
    <property type="match status" value="1"/>
</dbReference>
<evidence type="ECO:0000256" key="5">
    <source>
        <dbReference type="ARBA" id="ARBA00022692"/>
    </source>
</evidence>
<reference evidence="11" key="1">
    <citation type="submission" date="2016-10" db="EMBL/GenBank/DDBJ databases">
        <authorList>
            <person name="Varghese N."/>
            <person name="Submissions S."/>
        </authorList>
    </citation>
    <scope>NUCLEOTIDE SEQUENCE [LARGE SCALE GENOMIC DNA]</scope>
    <source>
        <strain evidence="11">DSM 22002</strain>
    </source>
</reference>
<keyword evidence="5 8" id="KW-0812">Transmembrane</keyword>
<keyword evidence="11" id="KW-1185">Reference proteome</keyword>
<proteinExistence type="inferred from homology"/>
<dbReference type="InterPro" id="IPR035906">
    <property type="entry name" value="MetI-like_sf"/>
</dbReference>
<keyword evidence="3" id="KW-1003">Cell membrane</keyword>
<keyword evidence="4" id="KW-0997">Cell inner membrane</keyword>
<evidence type="ECO:0000256" key="6">
    <source>
        <dbReference type="ARBA" id="ARBA00022989"/>
    </source>
</evidence>
<evidence type="ECO:0000256" key="8">
    <source>
        <dbReference type="RuleBase" id="RU363032"/>
    </source>
</evidence>
<dbReference type="InterPro" id="IPR000515">
    <property type="entry name" value="MetI-like"/>
</dbReference>
<dbReference type="STRING" id="399736.SAMN04489720_2314"/>
<accession>A0A1G8F3G2</accession>
<sequence length="282" mass="29854">MSRRRASDVAPAPWARWTILGIVGALFAIPIVAMVEFTLRTRDGITFDRWTALAEGLASGSRTYRMLGEGIAVSLGLSVVTAVLIVAILVPTMVLVRLRAPRLQRVLEMISILPISIPAIVLVVGLAPVYASIARVVGSSAWPLALAYAVVALPFAYRAIQAELRLVDVGTLTEAGRSLGAGFARTLVEIVVPNIRRGILTACILTVAIVLGEYTIAALLNRIVLQTALVQIQQADAYASVIVSLVALAFAFVLLLVIAIAGGGQPRSKQPKSAKTKKGSRA</sequence>
<keyword evidence="7 8" id="KW-0472">Membrane</keyword>
<dbReference type="Pfam" id="PF00528">
    <property type="entry name" value="BPD_transp_1"/>
    <property type="match status" value="1"/>
</dbReference>
<evidence type="ECO:0000256" key="4">
    <source>
        <dbReference type="ARBA" id="ARBA00022519"/>
    </source>
</evidence>
<dbReference type="RefSeq" id="WP_231945032.1">
    <property type="nucleotide sequence ID" value="NZ_LT629695.1"/>
</dbReference>
<dbReference type="PANTHER" id="PTHR43357">
    <property type="entry name" value="INNER MEMBRANE ABC TRANSPORTER PERMEASE PROTEIN YDCV"/>
    <property type="match status" value="1"/>
</dbReference>
<evidence type="ECO:0000256" key="1">
    <source>
        <dbReference type="ARBA" id="ARBA00004429"/>
    </source>
</evidence>